<gene>
    <name evidence="7" type="ORF">SAMN06265350_10346</name>
</gene>
<evidence type="ECO:0000256" key="1">
    <source>
        <dbReference type="ARBA" id="ARBA00011063"/>
    </source>
</evidence>
<sequence>MKILMVCLGNICRSPMAEGIMRDLVKKSNLDWQVDSCGTGSWHIGEPPHKVAQLTAKKFGTDISDLRARQFHPGDFDAFDKILVMDQSNYADVMVQARSEKDREKVDLILNLTLPGRNCEVADPWFDNTMFDAVYKQLEQACQQFVTTELGIVNEDAAKE</sequence>
<dbReference type="Pfam" id="PF01451">
    <property type="entry name" value="LMWPc"/>
    <property type="match status" value="1"/>
</dbReference>
<dbReference type="AlphaFoldDB" id="A0A521BYH8"/>
<dbReference type="GO" id="GO:0004725">
    <property type="term" value="F:protein tyrosine phosphatase activity"/>
    <property type="evidence" value="ECO:0007669"/>
    <property type="project" value="UniProtKB-EC"/>
</dbReference>
<evidence type="ECO:0000313" key="7">
    <source>
        <dbReference type="EMBL" id="SMO52248.1"/>
    </source>
</evidence>
<feature type="active site" description="Proton donor" evidence="5">
    <location>
        <position position="123"/>
    </location>
</feature>
<evidence type="ECO:0000313" key="8">
    <source>
        <dbReference type="Proteomes" id="UP000315971"/>
    </source>
</evidence>
<dbReference type="SUPFAM" id="SSF52788">
    <property type="entry name" value="Phosphotyrosine protein phosphatases I"/>
    <property type="match status" value="1"/>
</dbReference>
<dbReference type="SMART" id="SM00226">
    <property type="entry name" value="LMWPc"/>
    <property type="match status" value="1"/>
</dbReference>
<dbReference type="InterPro" id="IPR017867">
    <property type="entry name" value="Tyr_phospatase_low_mol_wt"/>
</dbReference>
<keyword evidence="4" id="KW-0904">Protein phosphatase</keyword>
<dbReference type="PRINTS" id="PR00719">
    <property type="entry name" value="LMWPTPASE"/>
</dbReference>
<protein>
    <recommendedName>
        <fullName evidence="2">protein-tyrosine-phosphatase</fullName>
        <ecNumber evidence="2">3.1.3.48</ecNumber>
    </recommendedName>
</protein>
<organism evidence="7 8">
    <name type="scientific">Solitalea koreensis</name>
    <dbReference type="NCBI Taxonomy" id="543615"/>
    <lineage>
        <taxon>Bacteria</taxon>
        <taxon>Pseudomonadati</taxon>
        <taxon>Bacteroidota</taxon>
        <taxon>Sphingobacteriia</taxon>
        <taxon>Sphingobacteriales</taxon>
        <taxon>Sphingobacteriaceae</taxon>
        <taxon>Solitalea</taxon>
    </lineage>
</organism>
<evidence type="ECO:0000256" key="2">
    <source>
        <dbReference type="ARBA" id="ARBA00013064"/>
    </source>
</evidence>
<keyword evidence="3" id="KW-0378">Hydrolase</keyword>
<dbReference type="Proteomes" id="UP000315971">
    <property type="component" value="Unassembled WGS sequence"/>
</dbReference>
<evidence type="ECO:0000256" key="4">
    <source>
        <dbReference type="ARBA" id="ARBA00022912"/>
    </source>
</evidence>
<dbReference type="OrthoDB" id="9784339at2"/>
<dbReference type="InterPro" id="IPR023485">
    <property type="entry name" value="Ptyr_pPase"/>
</dbReference>
<accession>A0A521BYH8</accession>
<reference evidence="7 8" key="1">
    <citation type="submission" date="2017-05" db="EMBL/GenBank/DDBJ databases">
        <authorList>
            <person name="Varghese N."/>
            <person name="Submissions S."/>
        </authorList>
    </citation>
    <scope>NUCLEOTIDE SEQUENCE [LARGE SCALE GENOMIC DNA]</scope>
    <source>
        <strain evidence="7 8">DSM 21342</strain>
    </source>
</reference>
<proteinExistence type="inferred from homology"/>
<dbReference type="CDD" id="cd16343">
    <property type="entry name" value="LMWPTP"/>
    <property type="match status" value="1"/>
</dbReference>
<dbReference type="EMBL" id="FXSZ01000003">
    <property type="protein sequence ID" value="SMO52248.1"/>
    <property type="molecule type" value="Genomic_DNA"/>
</dbReference>
<dbReference type="PANTHER" id="PTHR11717">
    <property type="entry name" value="LOW MOLECULAR WEIGHT PROTEIN TYROSINE PHOSPHATASE"/>
    <property type="match status" value="1"/>
</dbReference>
<dbReference type="PANTHER" id="PTHR11717:SF7">
    <property type="entry name" value="LOW MOLECULAR WEIGHT PHOSPHOTYROSINE PROTEIN PHOSPHATASE"/>
    <property type="match status" value="1"/>
</dbReference>
<feature type="active site" description="Nucleophile" evidence="5">
    <location>
        <position position="13"/>
    </location>
</feature>
<dbReference type="InterPro" id="IPR036196">
    <property type="entry name" value="Ptyr_pPase_sf"/>
</dbReference>
<keyword evidence="8" id="KW-1185">Reference proteome</keyword>
<dbReference type="RefSeq" id="WP_142602284.1">
    <property type="nucleotide sequence ID" value="NZ_FXSZ01000003.1"/>
</dbReference>
<feature type="domain" description="Phosphotyrosine protein phosphatase I" evidence="6">
    <location>
        <begin position="1"/>
        <end position="148"/>
    </location>
</feature>
<evidence type="ECO:0000259" key="6">
    <source>
        <dbReference type="SMART" id="SM00226"/>
    </source>
</evidence>
<name>A0A521BYH8_9SPHI</name>
<dbReference type="EC" id="3.1.3.48" evidence="2"/>
<evidence type="ECO:0000256" key="3">
    <source>
        <dbReference type="ARBA" id="ARBA00022801"/>
    </source>
</evidence>
<dbReference type="InterPro" id="IPR050438">
    <property type="entry name" value="LMW_PTPase"/>
</dbReference>
<comment type="similarity">
    <text evidence="1">Belongs to the low molecular weight phosphotyrosine protein phosphatase family.</text>
</comment>
<dbReference type="Gene3D" id="3.40.50.2300">
    <property type="match status" value="1"/>
</dbReference>
<feature type="active site" description="Nucleophile" evidence="5">
    <location>
        <position position="7"/>
    </location>
</feature>
<evidence type="ECO:0000256" key="5">
    <source>
        <dbReference type="PIRSR" id="PIRSR617867-1"/>
    </source>
</evidence>